<feature type="repeat" description="PPR" evidence="15">
    <location>
        <begin position="389"/>
        <end position="419"/>
    </location>
</feature>
<feature type="binding site" evidence="14">
    <location>
        <position position="663"/>
    </location>
    <ligand>
        <name>Mn(2+)</name>
        <dbReference type="ChEBI" id="CHEBI:29035"/>
    </ligand>
</feature>
<comment type="function">
    <text evidence="1">May play a role in plant defense. Probably has no oxalate oxidase activity even if the active site is conserved.</text>
</comment>
<dbReference type="InterPro" id="IPR046960">
    <property type="entry name" value="PPR_At4g14850-like_plant"/>
</dbReference>
<feature type="repeat" description="PPR" evidence="15">
    <location>
        <begin position="318"/>
        <end position="352"/>
    </location>
</feature>
<keyword evidence="8" id="KW-0732">Signal</keyword>
<dbReference type="Gene3D" id="2.60.120.10">
    <property type="entry name" value="Jelly Rolls"/>
    <property type="match status" value="1"/>
</dbReference>
<dbReference type="PRINTS" id="PR00325">
    <property type="entry name" value="GERMIN"/>
</dbReference>
<proteinExistence type="inferred from homology"/>
<evidence type="ECO:0000256" key="7">
    <source>
        <dbReference type="ARBA" id="ARBA00022723"/>
    </source>
</evidence>
<comment type="subunit">
    <text evidence="4">Oligomer (believed to be a pentamer but probably hexamer).</text>
</comment>
<evidence type="ECO:0000256" key="13">
    <source>
        <dbReference type="PIRSR" id="PIRSR601929-1"/>
    </source>
</evidence>
<evidence type="ECO:0000259" key="16">
    <source>
        <dbReference type="SMART" id="SM00835"/>
    </source>
</evidence>
<evidence type="ECO:0000256" key="15">
    <source>
        <dbReference type="PROSITE-ProRule" id="PRU00708"/>
    </source>
</evidence>
<dbReference type="NCBIfam" id="TIGR00756">
    <property type="entry name" value="PPR"/>
    <property type="match status" value="6"/>
</dbReference>
<dbReference type="Pfam" id="PF01535">
    <property type="entry name" value="PPR"/>
    <property type="match status" value="2"/>
</dbReference>
<dbReference type="Pfam" id="PF12854">
    <property type="entry name" value="PPR_1"/>
    <property type="match status" value="1"/>
</dbReference>
<feature type="binding site" evidence="14">
    <location>
        <position position="661"/>
    </location>
    <ligand>
        <name>Mn(2+)</name>
        <dbReference type="ChEBI" id="CHEBI:29035"/>
    </ligand>
</feature>
<dbReference type="FunFam" id="1.25.40.10:FF:000231">
    <property type="entry name" value="Pentatricopeptide repeat-containing protein chloroplastic"/>
    <property type="match status" value="1"/>
</dbReference>
<evidence type="ECO:0000256" key="2">
    <source>
        <dbReference type="ARBA" id="ARBA00004271"/>
    </source>
</evidence>
<dbReference type="InterPro" id="IPR011051">
    <property type="entry name" value="RmlC_Cupin_sf"/>
</dbReference>
<dbReference type="GO" id="GO:0003723">
    <property type="term" value="F:RNA binding"/>
    <property type="evidence" value="ECO:0007669"/>
    <property type="project" value="InterPro"/>
</dbReference>
<evidence type="ECO:0000256" key="8">
    <source>
        <dbReference type="ARBA" id="ARBA00022729"/>
    </source>
</evidence>
<dbReference type="SMART" id="SM00835">
    <property type="entry name" value="Cupin_1"/>
    <property type="match status" value="1"/>
</dbReference>
<dbReference type="PANTHER" id="PTHR47926">
    <property type="entry name" value="PENTATRICOPEPTIDE REPEAT-CONTAINING PROTEIN"/>
    <property type="match status" value="1"/>
</dbReference>
<dbReference type="InterPro" id="IPR001929">
    <property type="entry name" value="Germin"/>
</dbReference>
<dbReference type="InterPro" id="IPR002885">
    <property type="entry name" value="PPR_rpt"/>
</dbReference>
<comment type="caution">
    <text evidence="17">The sequence shown here is derived from an EMBL/GenBank/DDBJ whole genome shotgun (WGS) entry which is preliminary data.</text>
</comment>
<dbReference type="EMBL" id="LSRQ01001514">
    <property type="protein sequence ID" value="OAY77528.1"/>
    <property type="molecule type" value="Genomic_DNA"/>
</dbReference>
<feature type="binding site" evidence="14">
    <location>
        <position position="668"/>
    </location>
    <ligand>
        <name>Mn(2+)</name>
        <dbReference type="ChEBI" id="CHEBI:29035"/>
    </ligand>
</feature>
<evidence type="ECO:0000256" key="9">
    <source>
        <dbReference type="ARBA" id="ARBA00022737"/>
    </source>
</evidence>
<dbReference type="GO" id="GO:0048046">
    <property type="term" value="C:apoplast"/>
    <property type="evidence" value="ECO:0007669"/>
    <property type="project" value="UniProtKB-SubCell"/>
</dbReference>
<keyword evidence="11" id="KW-0325">Glycoprotein</keyword>
<dbReference type="Pfam" id="PF13041">
    <property type="entry name" value="PPR_2"/>
    <property type="match status" value="2"/>
</dbReference>
<dbReference type="InterPro" id="IPR006045">
    <property type="entry name" value="Cupin_1"/>
</dbReference>
<dbReference type="Pfam" id="PF20430">
    <property type="entry name" value="Eplus_motif"/>
    <property type="match status" value="1"/>
</dbReference>
<evidence type="ECO:0000256" key="10">
    <source>
        <dbReference type="ARBA" id="ARBA00022946"/>
    </source>
</evidence>
<feature type="binding site" evidence="13">
    <location>
        <position position="663"/>
    </location>
    <ligand>
        <name>oxalate</name>
        <dbReference type="ChEBI" id="CHEBI:30623"/>
    </ligand>
</feature>
<reference evidence="17 18" key="1">
    <citation type="journal article" date="2016" name="DNA Res.">
        <title>The draft genome of MD-2 pineapple using hybrid error correction of long reads.</title>
        <authorList>
            <person name="Redwan R.M."/>
            <person name="Saidin A."/>
            <person name="Kumar S.V."/>
        </authorList>
    </citation>
    <scope>NUCLEOTIDE SEQUENCE [LARGE SCALE GENOMIC DNA]</scope>
    <source>
        <strain evidence="18">cv. MD2</strain>
        <tissue evidence="17">Leaf</tissue>
    </source>
</reference>
<dbReference type="SUPFAM" id="SSF51182">
    <property type="entry name" value="RmlC-like cupins"/>
    <property type="match status" value="1"/>
</dbReference>
<evidence type="ECO:0000256" key="14">
    <source>
        <dbReference type="PIRSR" id="PIRSR601929-2"/>
    </source>
</evidence>
<dbReference type="Pfam" id="PF00190">
    <property type="entry name" value="Cupin_1"/>
    <property type="match status" value="1"/>
</dbReference>
<evidence type="ECO:0000256" key="12">
    <source>
        <dbReference type="ARBA" id="ARBA00023211"/>
    </source>
</evidence>
<feature type="domain" description="Cupin type-1" evidence="16">
    <location>
        <begin position="613"/>
        <end position="759"/>
    </location>
</feature>
<dbReference type="FunFam" id="2.60.120.10:FF:000098">
    <property type="entry name" value="Germin-like protein 9-3"/>
    <property type="match status" value="1"/>
</dbReference>
<evidence type="ECO:0000256" key="5">
    <source>
        <dbReference type="ARBA" id="ARBA00022523"/>
    </source>
</evidence>
<dbReference type="SUPFAM" id="SSF48452">
    <property type="entry name" value="TPR-like"/>
    <property type="match status" value="1"/>
</dbReference>
<keyword evidence="7 13" id="KW-0479">Metal-binding</keyword>
<dbReference type="GO" id="GO:0031425">
    <property type="term" value="P:chloroplast RNA processing"/>
    <property type="evidence" value="ECO:0007669"/>
    <property type="project" value="UniProtKB-ARBA"/>
</dbReference>
<sequence>MFENKCNFSALSLRFLKPRKALRFSYYSSAPSSTIPPPPPQTLETRFFPISLDPRSFVSALVQCRTVAHVEQVHALAVSAAMIENLGVANKLVYIYAQHKAVSDAHALFSRMAERDNVSWSVMIGGFAKIGDLGSCLGIFKEFLRSGSRIDNFTLPFALRACRDLKSIRWGMEIHHLVYKSGLHSDVFVSAAVVDMYAKCGCIEDARKVFDRMPLRDMVAWTVMIAGYAECGNPEESLILFDKMEEEGIVPDKVTMVAAVFACAKLGAMHKARLIRDYISRMKFSLNVFLGTAMIDMYAKCGSVDDAREIFDEMRERNVITWSSMISAYGIHGRGKEALDLFTKMLQSRVQPNEITFVSLLSACSHAGLVDEGRKYFHMMKRDYLIQPDVKHYTCMLDLLGRAGKLDEALELTHKMEVEKDEGIWGALLGACRIHGNIELAEKAAQNLLQLGPRNPGYYVLLSNIYANAGRWEDVANVREQMNDRTLKKIPGSTVIEINNKNYKFKVGDKTHPQSKEIYEMLKTLREKLELAGYLPDTNFVLHDVDEELKAEFLYSHSEKLAIAFGLIATTEGSTIRITKNLRVCGDPDITSDFIIPPNLNNSLVNGTFFTFTGLRPLLTLPPPTNFTVSKVTMAEFPALNGQSVSFAVLMYPPGSVNPPHTHPRSAELLFLVEGYLEVGFVDTTNKLYTQKMQPGDMFVFPKGLVHFQYCTGPKPAVAFSAFGSASAGLVSVPGSVFTSNIDDGILAKSFKTDVGTIQKLKEGLAANKC</sequence>
<keyword evidence="9" id="KW-0677">Repeat</keyword>
<feature type="repeat" description="PPR" evidence="15">
    <location>
        <begin position="287"/>
        <end position="317"/>
    </location>
</feature>
<evidence type="ECO:0000313" key="18">
    <source>
        <dbReference type="Proteomes" id="UP000092600"/>
    </source>
</evidence>
<keyword evidence="6" id="KW-0964">Secreted</keyword>
<dbReference type="InterPro" id="IPR046848">
    <property type="entry name" value="E_motif"/>
</dbReference>
<keyword evidence="5" id="KW-0052">Apoplast</keyword>
<comment type="similarity">
    <text evidence="3">Belongs to the germin family.</text>
</comment>
<feature type="repeat" description="PPR" evidence="15">
    <location>
        <begin position="116"/>
        <end position="150"/>
    </location>
</feature>
<keyword evidence="10" id="KW-0809">Transit peptide</keyword>
<organism evidence="17 18">
    <name type="scientific">Ananas comosus</name>
    <name type="common">Pineapple</name>
    <name type="synonym">Ananas ananas</name>
    <dbReference type="NCBI Taxonomy" id="4615"/>
    <lineage>
        <taxon>Eukaryota</taxon>
        <taxon>Viridiplantae</taxon>
        <taxon>Streptophyta</taxon>
        <taxon>Embryophyta</taxon>
        <taxon>Tracheophyta</taxon>
        <taxon>Spermatophyta</taxon>
        <taxon>Magnoliopsida</taxon>
        <taxon>Liliopsida</taxon>
        <taxon>Poales</taxon>
        <taxon>Bromeliaceae</taxon>
        <taxon>Bromelioideae</taxon>
        <taxon>Ananas</taxon>
    </lineage>
</organism>
<accession>A0A199VKJ0</accession>
<dbReference type="Pfam" id="PF20431">
    <property type="entry name" value="E_motif"/>
    <property type="match status" value="1"/>
</dbReference>
<comment type="subcellular location">
    <subcellularLocation>
        <location evidence="2">Secreted</location>
        <location evidence="2">Extracellular space</location>
        <location evidence="2">Apoplast</location>
    </subcellularLocation>
</comment>
<dbReference type="GO" id="GO:0009451">
    <property type="term" value="P:RNA modification"/>
    <property type="evidence" value="ECO:0007669"/>
    <property type="project" value="InterPro"/>
</dbReference>
<evidence type="ECO:0000256" key="3">
    <source>
        <dbReference type="ARBA" id="ARBA00007456"/>
    </source>
</evidence>
<feature type="binding site" evidence="14">
    <location>
        <position position="707"/>
    </location>
    <ligand>
        <name>Mn(2+)</name>
        <dbReference type="ChEBI" id="CHEBI:29035"/>
    </ligand>
</feature>
<dbReference type="GO" id="GO:0030145">
    <property type="term" value="F:manganese ion binding"/>
    <property type="evidence" value="ECO:0007669"/>
    <property type="project" value="InterPro"/>
</dbReference>
<dbReference type="CDD" id="cd02241">
    <property type="entry name" value="cupin_OxOx"/>
    <property type="match status" value="1"/>
</dbReference>
<dbReference type="Proteomes" id="UP000092600">
    <property type="component" value="Unassembled WGS sequence"/>
</dbReference>
<dbReference type="Gene3D" id="1.25.40.10">
    <property type="entry name" value="Tetratricopeptide repeat domain"/>
    <property type="match status" value="3"/>
</dbReference>
<dbReference type="FunFam" id="1.25.40.10:FF:000344">
    <property type="entry name" value="Pentatricopeptide repeat-containing protein"/>
    <property type="match status" value="1"/>
</dbReference>
<feature type="binding site" evidence="13">
    <location>
        <position position="658"/>
    </location>
    <ligand>
        <name>oxalate</name>
        <dbReference type="ChEBI" id="CHEBI:30623"/>
    </ligand>
</feature>
<dbReference type="Pfam" id="PF14432">
    <property type="entry name" value="DYW_deaminase"/>
    <property type="match status" value="1"/>
</dbReference>
<dbReference type="PROSITE" id="PS51375">
    <property type="entry name" value="PPR"/>
    <property type="match status" value="6"/>
</dbReference>
<evidence type="ECO:0000256" key="6">
    <source>
        <dbReference type="ARBA" id="ARBA00022525"/>
    </source>
</evidence>
<feature type="binding site" evidence="13">
    <location>
        <position position="668"/>
    </location>
    <ligand>
        <name>oxalate</name>
        <dbReference type="ChEBI" id="CHEBI:30623"/>
    </ligand>
</feature>
<evidence type="ECO:0000256" key="4">
    <source>
        <dbReference type="ARBA" id="ARBA00011268"/>
    </source>
</evidence>
<dbReference type="GO" id="GO:0008270">
    <property type="term" value="F:zinc ion binding"/>
    <property type="evidence" value="ECO:0007669"/>
    <property type="project" value="InterPro"/>
</dbReference>
<keyword evidence="12 13" id="KW-0464">Manganese</keyword>
<dbReference type="PANTHER" id="PTHR47926:SF452">
    <property type="entry name" value="PENTATRICOPEPTIDE REPEAT-CONTAINING PROTEIN"/>
    <property type="match status" value="1"/>
</dbReference>
<dbReference type="AlphaFoldDB" id="A0A199VKJ0"/>
<evidence type="ECO:0000313" key="17">
    <source>
        <dbReference type="EMBL" id="OAY77528.1"/>
    </source>
</evidence>
<protein>
    <submittedName>
        <fullName evidence="17">Pentatricopeptide repeat-containing protein, chloroplastic</fullName>
    </submittedName>
</protein>
<dbReference type="InterPro" id="IPR046849">
    <property type="entry name" value="E2_motif"/>
</dbReference>
<feature type="repeat" description="PPR" evidence="15">
    <location>
        <begin position="217"/>
        <end position="251"/>
    </location>
</feature>
<name>A0A199VKJ0_ANACO</name>
<dbReference type="InterPro" id="IPR032867">
    <property type="entry name" value="DYW_dom"/>
</dbReference>
<dbReference type="InterPro" id="IPR011990">
    <property type="entry name" value="TPR-like_helical_dom_sf"/>
</dbReference>
<feature type="repeat" description="PPR" evidence="15">
    <location>
        <begin position="353"/>
        <end position="383"/>
    </location>
</feature>
<evidence type="ECO:0000256" key="11">
    <source>
        <dbReference type="ARBA" id="ARBA00023180"/>
    </source>
</evidence>
<dbReference type="InterPro" id="IPR014710">
    <property type="entry name" value="RmlC-like_jellyroll"/>
</dbReference>
<dbReference type="FunFam" id="1.25.40.10:FF:001050">
    <property type="entry name" value="Pentatricopeptide repeat-containing protein At2g33760"/>
    <property type="match status" value="1"/>
</dbReference>
<gene>
    <name evidence="17" type="ORF">ACMD2_26726</name>
</gene>
<evidence type="ECO:0000256" key="1">
    <source>
        <dbReference type="ARBA" id="ARBA00003629"/>
    </source>
</evidence>